<dbReference type="SUPFAM" id="SSF49401">
    <property type="entry name" value="Bacterial adhesins"/>
    <property type="match status" value="1"/>
</dbReference>
<protein>
    <submittedName>
        <fullName evidence="3">Fimbrial protein domain-containing protein</fullName>
    </submittedName>
</protein>
<dbReference type="Proteomes" id="UP000077278">
    <property type="component" value="Unassembled WGS sequence"/>
</dbReference>
<comment type="caution">
    <text evidence="3">The sequence shown here is derived from an EMBL/GenBank/DDBJ whole genome shotgun (WGS) entry which is preliminary data.</text>
</comment>
<keyword evidence="1" id="KW-0732">Signal</keyword>
<evidence type="ECO:0000313" key="3">
    <source>
        <dbReference type="EMBL" id="SAB48025.1"/>
    </source>
</evidence>
<feature type="signal peptide" evidence="1">
    <location>
        <begin position="1"/>
        <end position="33"/>
    </location>
</feature>
<dbReference type="AlphaFoldDB" id="A0ABD7KD20"/>
<organism evidence="3 4">
    <name type="scientific">Enterobacter roggenkampii</name>
    <dbReference type="NCBI Taxonomy" id="1812935"/>
    <lineage>
        <taxon>Bacteria</taxon>
        <taxon>Pseudomonadati</taxon>
        <taxon>Pseudomonadota</taxon>
        <taxon>Gammaproteobacteria</taxon>
        <taxon>Enterobacterales</taxon>
        <taxon>Enterobacteriaceae</taxon>
        <taxon>Enterobacter</taxon>
        <taxon>Enterobacter cloacae complex</taxon>
    </lineage>
</organism>
<feature type="domain" description="Fimbrial-type adhesion" evidence="2">
    <location>
        <begin position="41"/>
        <end position="170"/>
    </location>
</feature>
<evidence type="ECO:0000259" key="2">
    <source>
        <dbReference type="Pfam" id="PF00419"/>
    </source>
</evidence>
<dbReference type="InterPro" id="IPR008966">
    <property type="entry name" value="Adhesion_dom_sf"/>
</dbReference>
<reference evidence="3 4" key="1">
    <citation type="submission" date="2016-03" db="EMBL/GenBank/DDBJ databases">
        <authorList>
            <consortium name="Pathogen Informatics"/>
        </authorList>
    </citation>
    <scope>NUCLEOTIDE SEQUENCE [LARGE SCALE GENOMIC DNA]</scope>
    <source>
        <strain evidence="4">e264</strain>
    </source>
</reference>
<dbReference type="InterPro" id="IPR036937">
    <property type="entry name" value="Adhesion_dom_fimbrial_sf"/>
</dbReference>
<dbReference type="EMBL" id="FKDD01000002">
    <property type="protein sequence ID" value="SAB48025.1"/>
    <property type="molecule type" value="Genomic_DNA"/>
</dbReference>
<sequence>MNKNKTMQNDFTMVKKTAAVCVFAYLSLTPAYADDLRVTVNFTVLETPCTVNSGNPISVGFGDEILTTSIAGDLPKKNIAMTFNCAANTYTGKITIVPGAISTFDENAIATNIAGLAIKVNLDDKRVRMNEAHVVDLNTAPKYEAVLLKDPSVVLQPGKFTASATFRLTVD</sequence>
<dbReference type="InterPro" id="IPR000259">
    <property type="entry name" value="Adhesion_dom_fimbrial"/>
</dbReference>
<name>A0ABD7KD20_9ENTR</name>
<dbReference type="Pfam" id="PF00419">
    <property type="entry name" value="Fimbrial"/>
    <property type="match status" value="1"/>
</dbReference>
<dbReference type="Gene3D" id="2.60.40.1090">
    <property type="entry name" value="Fimbrial-type adhesion domain"/>
    <property type="match status" value="1"/>
</dbReference>
<accession>A0ABD7KD20</accession>
<gene>
    <name evidence="3" type="ORF">SAMEA2273136_00543</name>
</gene>
<evidence type="ECO:0000313" key="4">
    <source>
        <dbReference type="Proteomes" id="UP000077278"/>
    </source>
</evidence>
<feature type="chain" id="PRO_5044781317" evidence="1">
    <location>
        <begin position="34"/>
        <end position="171"/>
    </location>
</feature>
<dbReference type="RefSeq" id="WP_063922205.1">
    <property type="nucleotide sequence ID" value="NZ_FKDD01000002.1"/>
</dbReference>
<evidence type="ECO:0000256" key="1">
    <source>
        <dbReference type="SAM" id="SignalP"/>
    </source>
</evidence>
<proteinExistence type="predicted"/>